<reference evidence="2 3" key="1">
    <citation type="submission" date="2020-04" db="EMBL/GenBank/DDBJ databases">
        <authorList>
            <person name="Hitch T.C.A."/>
            <person name="Wylensek D."/>
            <person name="Clavel T."/>
        </authorList>
    </citation>
    <scope>NUCLEOTIDE SEQUENCE [LARGE SCALE GENOMIC DNA]</scope>
    <source>
        <strain evidence="2 3">PG-130-P53-12</strain>
    </source>
</reference>
<dbReference type="RefSeq" id="WP_019542574.1">
    <property type="nucleotide sequence ID" value="NZ_JABAFA010000007.1"/>
</dbReference>
<evidence type="ECO:0000256" key="1">
    <source>
        <dbReference type="SAM" id="Phobius"/>
    </source>
</evidence>
<dbReference type="EMBL" id="JABAFA010000007">
    <property type="protein sequence ID" value="NMD98562.1"/>
    <property type="molecule type" value="Genomic_DNA"/>
</dbReference>
<proteinExistence type="predicted"/>
<dbReference type="Proteomes" id="UP000543804">
    <property type="component" value="Unassembled WGS sequence"/>
</dbReference>
<keyword evidence="1" id="KW-0812">Transmembrane</keyword>
<keyword evidence="1" id="KW-1133">Transmembrane helix</keyword>
<dbReference type="AlphaFoldDB" id="A0A848B7U4"/>
<evidence type="ECO:0008006" key="4">
    <source>
        <dbReference type="Google" id="ProtNLM"/>
    </source>
</evidence>
<feature type="transmembrane region" description="Helical" evidence="1">
    <location>
        <begin position="12"/>
        <end position="29"/>
    </location>
</feature>
<evidence type="ECO:0000313" key="3">
    <source>
        <dbReference type="Proteomes" id="UP000543804"/>
    </source>
</evidence>
<keyword evidence="3" id="KW-1185">Reference proteome</keyword>
<feature type="transmembrane region" description="Helical" evidence="1">
    <location>
        <begin position="70"/>
        <end position="90"/>
    </location>
</feature>
<name>A0A848B7U4_9FIRM</name>
<sequence>MKELLSVFLRRLALSLLLAALGVGTLLLARGEGGLTFALLLGFAAALVFVWNMAWRLWHLAAAPGTARRQMLWGMALRLAVLALVLLAAASVSSEVFLMAAFGFVLCYGLALVHLIVLNIGGK</sequence>
<accession>A0A848B7U4</accession>
<feature type="transmembrane region" description="Helical" evidence="1">
    <location>
        <begin position="35"/>
        <end position="58"/>
    </location>
</feature>
<keyword evidence="1" id="KW-0472">Membrane</keyword>
<evidence type="ECO:0000313" key="2">
    <source>
        <dbReference type="EMBL" id="NMD98562.1"/>
    </source>
</evidence>
<comment type="caution">
    <text evidence="2">The sequence shown here is derived from an EMBL/GenBank/DDBJ whole genome shotgun (WGS) entry which is preliminary data.</text>
</comment>
<protein>
    <recommendedName>
        <fullName evidence="4">ATP synthase subunit I</fullName>
    </recommendedName>
</protein>
<feature type="transmembrane region" description="Helical" evidence="1">
    <location>
        <begin position="96"/>
        <end position="118"/>
    </location>
</feature>
<organism evidence="2 3">
    <name type="scientific">Selenomonas bovis</name>
    <dbReference type="NCBI Taxonomy" id="416586"/>
    <lineage>
        <taxon>Bacteria</taxon>
        <taxon>Bacillati</taxon>
        <taxon>Bacillota</taxon>
        <taxon>Negativicutes</taxon>
        <taxon>Selenomonadales</taxon>
        <taxon>Selenomonadaceae</taxon>
        <taxon>Selenomonas</taxon>
    </lineage>
</organism>
<gene>
    <name evidence="2" type="ORF">HF878_03560</name>
</gene>